<name>A0A0N9R383_9VIRU</name>
<feature type="domain" description="Xrn1 N-terminal" evidence="4">
    <location>
        <begin position="1"/>
        <end position="205"/>
    </location>
</feature>
<evidence type="ECO:0000313" key="7">
    <source>
        <dbReference type="Proteomes" id="UP000203826"/>
    </source>
</evidence>
<proteinExistence type="predicted"/>
<dbReference type="OrthoDB" id="3268at10239"/>
<dbReference type="Pfam" id="PF03159">
    <property type="entry name" value="XRN_N"/>
    <property type="match status" value="1"/>
</dbReference>
<accession>A0A0N9R383</accession>
<keyword evidence="1" id="KW-0540">Nuclease</keyword>
<keyword evidence="2" id="KW-0378">Hydrolase</keyword>
<reference evidence="6 7" key="1">
    <citation type="journal article" date="2015" name="Genome Announc.">
        <title>The 474-Kilobase-Pair Complete Genome Sequence of CeV-01B, a Virus Infecting Haptolina (Chrysochromulina) ericina (Prymnesiophyceae).</title>
        <authorList>
            <person name="Gallot-Lavallee L."/>
            <person name="Pagarete A."/>
            <person name="Legendre M."/>
            <person name="Santini S."/>
            <person name="Sandaa R.A."/>
            <person name="Himmelbauer H."/>
            <person name="Ogata H."/>
            <person name="Bratbak G."/>
            <person name="Claverie J.M."/>
        </authorList>
    </citation>
    <scope>NUCLEOTIDE SEQUENCE [LARGE SCALE GENOMIC DNA]</scope>
    <source>
        <strain evidence="6">CeV-01B</strain>
    </source>
</reference>
<dbReference type="Gene3D" id="1.25.40.1050">
    <property type="match status" value="1"/>
</dbReference>
<dbReference type="Proteomes" id="UP000203826">
    <property type="component" value="Segment"/>
</dbReference>
<evidence type="ECO:0000259" key="4">
    <source>
        <dbReference type="Pfam" id="PF03159"/>
    </source>
</evidence>
<keyword evidence="7" id="KW-1185">Reference proteome</keyword>
<evidence type="ECO:0000256" key="3">
    <source>
        <dbReference type="ARBA" id="ARBA00022839"/>
    </source>
</evidence>
<gene>
    <name evidence="6" type="ORF">ceV_045</name>
</gene>
<dbReference type="GO" id="GO:0000956">
    <property type="term" value="P:nuclear-transcribed mRNA catabolic process"/>
    <property type="evidence" value="ECO:0007669"/>
    <property type="project" value="TreeGrafter"/>
</dbReference>
<sequence>MGIPSYFVHIVKTYPNIIKQFIPNGTEIHNLYIDSNSIIYDAIQNVEYNSKDSNYENKVIEWVIERLCYYINQIKPTREVFIAFDGVSPVAKLEQQRNRRYKSWYTNDFLETIENNKREVWDTTAITPGSEFMKNLSKSLQNDFNNKFKTLKITISTSNIPGEGEHKIYQYMRDNRDYHSKTTTVIYGLDADLIMLSLVHLSISLDIYLFRETPHFISSINRDLKPNCLYVLDIYELDKKLNVLMCNIPNKSCTLDYIFICFLLGNDFMPHFPALNIRTHGIQIILDVYRKHFSENQELLIKNYKIQWKNLRKFLEDISKTEEELCSIEMKKRDKLEKNLKLKYVEIKDLESLTSLPILDRTQEKYINIGDNGWQERYYKELFDIDIDDLRKQQICLNYLEGLEWNFKYYTDKCPDWGWCYKYKYPPLLEDLYKYIPQFDTTFIEPNTNNPVDPLVQLSYVLPRNSLYLLPDKLYRELIRLKPEWYRLDYKIVGAYCRYLWEGHVDLPEIDISELTSIVKSV</sequence>
<dbReference type="InterPro" id="IPR027073">
    <property type="entry name" value="5_3_exoribonuclease"/>
</dbReference>
<feature type="domain" description="Xrn1 helical" evidence="5">
    <location>
        <begin position="256"/>
        <end position="343"/>
    </location>
</feature>
<keyword evidence="3 6" id="KW-0269">Exonuclease</keyword>
<dbReference type="GO" id="GO:0004534">
    <property type="term" value="F:5'-3' RNA exonuclease activity"/>
    <property type="evidence" value="ECO:0007669"/>
    <property type="project" value="TreeGrafter"/>
</dbReference>
<evidence type="ECO:0000313" key="6">
    <source>
        <dbReference type="EMBL" id="ALH22951.1"/>
    </source>
</evidence>
<protein>
    <submittedName>
        <fullName evidence="6">XRNA family 5'-3' exonuclease</fullName>
    </submittedName>
</protein>
<dbReference type="EMBL" id="KT820662">
    <property type="protein sequence ID" value="ALH22951.1"/>
    <property type="molecule type" value="Genomic_DNA"/>
</dbReference>
<dbReference type="InterPro" id="IPR041412">
    <property type="entry name" value="Xrn1_helical"/>
</dbReference>
<evidence type="ECO:0000259" key="5">
    <source>
        <dbReference type="Pfam" id="PF17846"/>
    </source>
</evidence>
<dbReference type="Gene3D" id="3.40.50.12390">
    <property type="match status" value="1"/>
</dbReference>
<dbReference type="PANTHER" id="PTHR12341">
    <property type="entry name" value="5'-&gt;3' EXORIBONUCLEASE"/>
    <property type="match status" value="1"/>
</dbReference>
<organism evidence="6 7">
    <name type="scientific">Chrysochromulina ericina virus CeV-01B</name>
    <dbReference type="NCBI Taxonomy" id="3070830"/>
    <lineage>
        <taxon>Viruses</taxon>
        <taxon>Varidnaviria</taxon>
        <taxon>Bamfordvirae</taxon>
        <taxon>Nucleocytoviricota</taxon>
        <taxon>Megaviricetes</taxon>
        <taxon>Imitervirales</taxon>
        <taxon>Mesomimiviridae</taxon>
        <taxon>Tethysvirus</taxon>
        <taxon>Tethysvirus raunefjordenense</taxon>
    </lineage>
</organism>
<dbReference type="KEGG" id="vg:26048912"/>
<feature type="domain" description="Xrn1 helical" evidence="5">
    <location>
        <begin position="365"/>
        <end position="520"/>
    </location>
</feature>
<evidence type="ECO:0000256" key="1">
    <source>
        <dbReference type="ARBA" id="ARBA00022722"/>
    </source>
</evidence>
<evidence type="ECO:0000256" key="2">
    <source>
        <dbReference type="ARBA" id="ARBA00022801"/>
    </source>
</evidence>
<dbReference type="InterPro" id="IPR004859">
    <property type="entry name" value="Xrn1_N"/>
</dbReference>
<dbReference type="Pfam" id="PF17846">
    <property type="entry name" value="XRN_M"/>
    <property type="match status" value="2"/>
</dbReference>
<dbReference type="GO" id="GO:0003723">
    <property type="term" value="F:RNA binding"/>
    <property type="evidence" value="ECO:0007669"/>
    <property type="project" value="TreeGrafter"/>
</dbReference>